<keyword evidence="5" id="KW-1185">Reference proteome</keyword>
<evidence type="ECO:0000313" key="5">
    <source>
        <dbReference type="Proteomes" id="UP000321085"/>
    </source>
</evidence>
<evidence type="ECO:0000256" key="1">
    <source>
        <dbReference type="SAM" id="MobiDB-lite"/>
    </source>
</evidence>
<dbReference type="InterPro" id="IPR009683">
    <property type="entry name" value="Extensin-like_C"/>
</dbReference>
<dbReference type="RefSeq" id="WP_114184989.1">
    <property type="nucleotide sequence ID" value="NZ_BJYU01000034.1"/>
</dbReference>
<dbReference type="OrthoDB" id="9809788at2"/>
<reference evidence="4 5" key="1">
    <citation type="submission" date="2019-07" db="EMBL/GenBank/DDBJ databases">
        <title>Whole genome shotgun sequence of Microvirga aerophila NBRC 106136.</title>
        <authorList>
            <person name="Hosoyama A."/>
            <person name="Uohara A."/>
            <person name="Ohji S."/>
            <person name="Ichikawa N."/>
        </authorList>
    </citation>
    <scope>NUCLEOTIDE SEQUENCE [LARGE SCALE GENOMIC DNA]</scope>
    <source>
        <strain evidence="4 5">NBRC 106136</strain>
    </source>
</reference>
<protein>
    <recommendedName>
        <fullName evidence="3">Extensin-like C-terminal domain-containing protein</fullName>
    </recommendedName>
</protein>
<gene>
    <name evidence="4" type="ORF">MAE02_27390</name>
</gene>
<name>A0A512BSS6_9HYPH</name>
<sequence>MRLDPRRKASWVGILFAPMLAFTSLHAAEDASGPPLPPPRPDRTPAPMEPQANQGASTAPTQTDAESEESAKAARECADRLTKLGVRFETRPAVQENACSIKGPVLVSSLPDDVAVSPASLMTCSAAESLAKWTREVLLAEADRHFQTKPTKILIGTSYQCRNQRSGAKLSEHAFGNGLDIMGFEFAKRSALTIGTHADGSPEAAFQAAVRAGACPIFTTVLGPGSDAAHGDHLHVDMRERKGDYRICQ</sequence>
<feature type="chain" id="PRO_5021711487" description="Extensin-like C-terminal domain-containing protein" evidence="2">
    <location>
        <begin position="28"/>
        <end position="249"/>
    </location>
</feature>
<keyword evidence="2" id="KW-0732">Signal</keyword>
<dbReference type="Proteomes" id="UP000321085">
    <property type="component" value="Unassembled WGS sequence"/>
</dbReference>
<accession>A0A512BSS6</accession>
<evidence type="ECO:0000259" key="3">
    <source>
        <dbReference type="Pfam" id="PF06904"/>
    </source>
</evidence>
<comment type="caution">
    <text evidence="4">The sequence shown here is derived from an EMBL/GenBank/DDBJ whole genome shotgun (WGS) entry which is preliminary data.</text>
</comment>
<evidence type="ECO:0000256" key="2">
    <source>
        <dbReference type="SAM" id="SignalP"/>
    </source>
</evidence>
<proteinExistence type="predicted"/>
<dbReference type="Pfam" id="PF06904">
    <property type="entry name" value="Extensin-like_C"/>
    <property type="match status" value="1"/>
</dbReference>
<dbReference type="EMBL" id="BJYU01000034">
    <property type="protein sequence ID" value="GEO15043.1"/>
    <property type="molecule type" value="Genomic_DNA"/>
</dbReference>
<feature type="region of interest" description="Disordered" evidence="1">
    <location>
        <begin position="28"/>
        <end position="76"/>
    </location>
</feature>
<feature type="compositionally biased region" description="Polar residues" evidence="1">
    <location>
        <begin position="51"/>
        <end position="64"/>
    </location>
</feature>
<feature type="domain" description="Extensin-like C-terminal" evidence="3">
    <location>
        <begin position="76"/>
        <end position="249"/>
    </location>
</feature>
<evidence type="ECO:0000313" key="4">
    <source>
        <dbReference type="EMBL" id="GEO15043.1"/>
    </source>
</evidence>
<organism evidence="4 5">
    <name type="scientific">Microvirga aerophila</name>
    <dbReference type="NCBI Taxonomy" id="670291"/>
    <lineage>
        <taxon>Bacteria</taxon>
        <taxon>Pseudomonadati</taxon>
        <taxon>Pseudomonadota</taxon>
        <taxon>Alphaproteobacteria</taxon>
        <taxon>Hyphomicrobiales</taxon>
        <taxon>Methylobacteriaceae</taxon>
        <taxon>Microvirga</taxon>
    </lineage>
</organism>
<feature type="signal peptide" evidence="2">
    <location>
        <begin position="1"/>
        <end position="27"/>
    </location>
</feature>
<dbReference type="AlphaFoldDB" id="A0A512BSS6"/>